<accession>A0A640KCV1</accession>
<feature type="transmembrane region" description="Helical" evidence="1">
    <location>
        <begin position="154"/>
        <end position="183"/>
    </location>
</feature>
<keyword evidence="1" id="KW-0472">Membrane</keyword>
<keyword evidence="1" id="KW-1133">Transmembrane helix</keyword>
<evidence type="ECO:0000256" key="1">
    <source>
        <dbReference type="SAM" id="Phobius"/>
    </source>
</evidence>
<dbReference type="VEuPathDB" id="TriTrypDB:LtaPh_1604800"/>
<evidence type="ECO:0000313" key="2">
    <source>
        <dbReference type="EMBL" id="GET87403.1"/>
    </source>
</evidence>
<organism evidence="2 3">
    <name type="scientific">Leishmania tarentolae</name>
    <name type="common">Sauroleishmania tarentolae</name>
    <dbReference type="NCBI Taxonomy" id="5689"/>
    <lineage>
        <taxon>Eukaryota</taxon>
        <taxon>Discoba</taxon>
        <taxon>Euglenozoa</taxon>
        <taxon>Kinetoplastea</taxon>
        <taxon>Metakinetoplastina</taxon>
        <taxon>Trypanosomatida</taxon>
        <taxon>Trypanosomatidae</taxon>
        <taxon>Leishmaniinae</taxon>
        <taxon>Leishmania</taxon>
        <taxon>lizard Leishmania</taxon>
    </lineage>
</organism>
<keyword evidence="1" id="KW-0812">Transmembrane</keyword>
<gene>
    <name evidence="2" type="ORF">LtaPh_1604800</name>
</gene>
<dbReference type="Proteomes" id="UP000419144">
    <property type="component" value="Unassembled WGS sequence"/>
</dbReference>
<name>A0A640KCV1_LEITA</name>
<keyword evidence="3" id="KW-1185">Reference proteome</keyword>
<dbReference type="PANTHER" id="PTHR40741:SF1">
    <property type="entry name" value="AMASTIN"/>
    <property type="match status" value="1"/>
</dbReference>
<evidence type="ECO:0008006" key="4">
    <source>
        <dbReference type="Google" id="ProtNLM"/>
    </source>
</evidence>
<dbReference type="OrthoDB" id="259689at2759"/>
<dbReference type="EMBL" id="BLBS01000020">
    <property type="protein sequence ID" value="GET87403.1"/>
    <property type="molecule type" value="Genomic_DNA"/>
</dbReference>
<sequence>MHTHTYTYIYIYTNLYVYKNALLCPLSSSDNLPFDFVRRRTCFPHCKRSQLLPRTPHRPHQYVFTGIFIPVQPTQTPATMKCCRIFICILLLIFTACAVCSILFPVFKREADDGKTVDAVYLFYRQSSTPMQQAHGVTIARTYSYNLQCPQGQVYYTVAAALSVAGATFLGFAVLFTACWINARYKDGLSVTSTFMTFISLACLMGTLSLVVFTYLRTLCGGEVTQILAAEKDGYKLAGGFYLLCVTTAGALLCFLIGFALCCTTTCCGTELKGERYR</sequence>
<dbReference type="AlphaFoldDB" id="A0A640KCV1"/>
<proteinExistence type="predicted"/>
<feature type="transmembrane region" description="Helical" evidence="1">
    <location>
        <begin position="85"/>
        <end position="107"/>
    </location>
</feature>
<feature type="transmembrane region" description="Helical" evidence="1">
    <location>
        <begin position="195"/>
        <end position="216"/>
    </location>
</feature>
<protein>
    <recommendedName>
        <fullName evidence="4">Amastin-like surface protein-like protein</fullName>
    </recommendedName>
</protein>
<evidence type="ECO:0000313" key="3">
    <source>
        <dbReference type="Proteomes" id="UP000419144"/>
    </source>
</evidence>
<dbReference type="PANTHER" id="PTHR40741">
    <property type="entry name" value="AMASTIN-RELATED"/>
    <property type="match status" value="1"/>
</dbReference>
<comment type="caution">
    <text evidence="2">The sequence shown here is derived from an EMBL/GenBank/DDBJ whole genome shotgun (WGS) entry which is preliminary data.</text>
</comment>
<feature type="transmembrane region" description="Helical" evidence="1">
    <location>
        <begin position="241"/>
        <end position="268"/>
    </location>
</feature>
<reference evidence="2" key="1">
    <citation type="submission" date="2019-11" db="EMBL/GenBank/DDBJ databases">
        <title>Leishmania tarentolae CDS.</title>
        <authorList>
            <person name="Goto Y."/>
            <person name="Yamagishi J."/>
        </authorList>
    </citation>
    <scope>NUCLEOTIDE SEQUENCE [LARGE SCALE GENOMIC DNA]</scope>
    <source>
        <strain evidence="2">Parrot Tar II</strain>
    </source>
</reference>